<evidence type="ECO:0000256" key="3">
    <source>
        <dbReference type="ARBA" id="ARBA00022946"/>
    </source>
</evidence>
<dbReference type="AlphaFoldDB" id="A0AAV3NG79"/>
<evidence type="ECO:0000313" key="4">
    <source>
        <dbReference type="EMBL" id="GAA0138339.1"/>
    </source>
</evidence>
<gene>
    <name evidence="4" type="ORF">LIER_00102</name>
</gene>
<dbReference type="SMART" id="SM00733">
    <property type="entry name" value="Mterf"/>
    <property type="match status" value="5"/>
</dbReference>
<dbReference type="Pfam" id="PF02536">
    <property type="entry name" value="mTERF"/>
    <property type="match status" value="2"/>
</dbReference>
<dbReference type="Gene3D" id="1.25.70.10">
    <property type="entry name" value="Transcription termination factor 3, mitochondrial"/>
    <property type="match status" value="2"/>
</dbReference>
<accession>A0AAV3NG79</accession>
<sequence length="591" mass="68637">MPLLTTTITTILSAVTKATHHRFSTTTPPPLSKIPSKYRTQAIHQAQEAITEYLHSTRSLPYFYAEKIAKNAFFSLSSIISQVPFHHSSFLSSMQRFLRYHPLDEFQFFYESIGIDYQEIKGFLHVNGLFLSDDSLAFRNACVLADFGFPWNKLGLLCREKDEIFSNKDECFSNKDGSFCNKDGIFSKKDEIFSNKDIDLRRKLSDLRDCYGFKNVVIVGICLAFPHVLCDGFGQCEGLLSDLKRVLLDTDLVKHVEANMDVSYAVCRKVRLFYKLGCKIGEVGELLPMNHKIFVDYGEDDLVRKIEFFCRLGVDKEKVGLLLLLKPDILKFDLEDHVITVSSFLIHLDLCEQKLKHIEQNYPYVLGKNRMVNVPHIMRAIDLSEWFFDMMKLGDHSLLATYSSSRSCATCEDTDDNYRRNLQKILRGRRHVINTSKLDFLHRIGFGENIFTVKVMSKLHGHSSQLNERFNFLLSLGIKFSKLCKMISLSPMILNRNTSVLESKVKFLCEEMASSLEYLDKFPSYLMYDLENRIKPRYNFHMWLKAQGWYRKEYSISSMISRSEKDFKAIISNVHPDAPKKWFNVMRKRMK</sequence>
<organism evidence="4 5">
    <name type="scientific">Lithospermum erythrorhizon</name>
    <name type="common">Purple gromwell</name>
    <name type="synonym">Lithospermum officinale var. erythrorhizon</name>
    <dbReference type="NCBI Taxonomy" id="34254"/>
    <lineage>
        <taxon>Eukaryota</taxon>
        <taxon>Viridiplantae</taxon>
        <taxon>Streptophyta</taxon>
        <taxon>Embryophyta</taxon>
        <taxon>Tracheophyta</taxon>
        <taxon>Spermatophyta</taxon>
        <taxon>Magnoliopsida</taxon>
        <taxon>eudicotyledons</taxon>
        <taxon>Gunneridae</taxon>
        <taxon>Pentapetalae</taxon>
        <taxon>asterids</taxon>
        <taxon>lamiids</taxon>
        <taxon>Boraginales</taxon>
        <taxon>Boraginaceae</taxon>
        <taxon>Boraginoideae</taxon>
        <taxon>Lithospermeae</taxon>
        <taxon>Lithospermum</taxon>
    </lineage>
</organism>
<comment type="caution">
    <text evidence="4">The sequence shown here is derived from an EMBL/GenBank/DDBJ whole genome shotgun (WGS) entry which is preliminary data.</text>
</comment>
<protein>
    <submittedName>
        <fullName evidence="4">Uncharacterized protein</fullName>
    </submittedName>
</protein>
<evidence type="ECO:0000256" key="2">
    <source>
        <dbReference type="ARBA" id="ARBA00022472"/>
    </source>
</evidence>
<dbReference type="GO" id="GO:0003676">
    <property type="term" value="F:nucleic acid binding"/>
    <property type="evidence" value="ECO:0007669"/>
    <property type="project" value="InterPro"/>
</dbReference>
<evidence type="ECO:0000313" key="5">
    <source>
        <dbReference type="Proteomes" id="UP001454036"/>
    </source>
</evidence>
<keyword evidence="3" id="KW-0809">Transit peptide</keyword>
<dbReference type="EMBL" id="BAABME010000006">
    <property type="protein sequence ID" value="GAA0138339.1"/>
    <property type="molecule type" value="Genomic_DNA"/>
</dbReference>
<keyword evidence="5" id="KW-1185">Reference proteome</keyword>
<comment type="similarity">
    <text evidence="1">Belongs to the mTERF family.</text>
</comment>
<dbReference type="GO" id="GO:0006353">
    <property type="term" value="P:DNA-templated transcription termination"/>
    <property type="evidence" value="ECO:0007669"/>
    <property type="project" value="UniProtKB-KW"/>
</dbReference>
<keyword evidence="2" id="KW-0804">Transcription</keyword>
<evidence type="ECO:0000256" key="1">
    <source>
        <dbReference type="ARBA" id="ARBA00007692"/>
    </source>
</evidence>
<dbReference type="InterPro" id="IPR038538">
    <property type="entry name" value="MTERF_sf"/>
</dbReference>
<dbReference type="Proteomes" id="UP001454036">
    <property type="component" value="Unassembled WGS sequence"/>
</dbReference>
<dbReference type="PANTHER" id="PTHR13068">
    <property type="entry name" value="CGI-12 PROTEIN-RELATED"/>
    <property type="match status" value="1"/>
</dbReference>
<dbReference type="InterPro" id="IPR003690">
    <property type="entry name" value="MTERF"/>
</dbReference>
<reference evidence="4 5" key="1">
    <citation type="submission" date="2024-01" db="EMBL/GenBank/DDBJ databases">
        <title>The complete chloroplast genome sequence of Lithospermum erythrorhizon: insights into the phylogenetic relationship among Boraginaceae species and the maternal lineages of purple gromwells.</title>
        <authorList>
            <person name="Okada T."/>
            <person name="Watanabe K."/>
        </authorList>
    </citation>
    <scope>NUCLEOTIDE SEQUENCE [LARGE SCALE GENOMIC DNA]</scope>
</reference>
<name>A0AAV3NG79_LITER</name>
<dbReference type="PANTHER" id="PTHR13068:SF113">
    <property type="entry name" value="TRANSCRIPTION TERMINATION FACTOR MTEF18, MITOCHONDRIAL"/>
    <property type="match status" value="1"/>
</dbReference>
<proteinExistence type="inferred from homology"/>
<keyword evidence="2" id="KW-0806">Transcription termination</keyword>
<keyword evidence="2" id="KW-0805">Transcription regulation</keyword>